<dbReference type="GO" id="GO:0005737">
    <property type="term" value="C:cytoplasm"/>
    <property type="evidence" value="ECO:0007669"/>
    <property type="project" value="UniProtKB-ARBA"/>
</dbReference>
<dbReference type="InterPro" id="IPR037119">
    <property type="entry name" value="Haem_oxidase_HugZ-like_sf"/>
</dbReference>
<dbReference type="Pfam" id="PF13883">
    <property type="entry name" value="CREG_beta-barrel"/>
    <property type="match status" value="1"/>
</dbReference>
<sequence length="382" mass="40449">MAFVPCAPSRSVGCRLPAATPAAACSGRPLRQSLPVGRPATARGRPAAGALRSPPTMQHAADSSAAPATTTLPGASTTTLWVDASAAAITQDSPDAEVAVALAAEHRLTVGERARTVVHVCRTGTLSTSSVKHGGVPFGSHVDYVLDGAGRPVMLLAVDAAHSKNLVESNMVSLYAQPQESSGQGGCRATLVGRLAPLAAADGVDGADEEEVAELVEAYTERHPHAAKALTYPDRFNFFRMSVEDVYFVGGFGVTATWVAVEDYSNASADPLAFDAPSMVSTTNKRQQKELRSMCRVFLGVDDAETVTMMALDRLGVDLRVVTTSGATSEFRVAFREKVACRFDAQSALVKALQESWEKENGFGDAWEEETPRVVVKYYGRA</sequence>
<protein>
    <submittedName>
        <fullName evidence="4">Uncharacterized protein</fullName>
    </submittedName>
</protein>
<evidence type="ECO:0000313" key="4">
    <source>
        <dbReference type="EMBL" id="OSX69562.1"/>
    </source>
</evidence>
<feature type="domain" description="DUF2470" evidence="2">
    <location>
        <begin position="280"/>
        <end position="351"/>
    </location>
</feature>
<dbReference type="PANTHER" id="PTHR13343">
    <property type="entry name" value="CREG1 PROTEIN"/>
    <property type="match status" value="1"/>
</dbReference>
<dbReference type="Pfam" id="PF10615">
    <property type="entry name" value="DUF2470"/>
    <property type="match status" value="1"/>
</dbReference>
<dbReference type="OrthoDB" id="2138282at2759"/>
<dbReference type="EMBL" id="KV919493">
    <property type="protein sequence ID" value="OSX69562.1"/>
    <property type="molecule type" value="Genomic_DNA"/>
</dbReference>
<dbReference type="InterPro" id="IPR055343">
    <property type="entry name" value="CREG_beta-barrel"/>
</dbReference>
<dbReference type="SUPFAM" id="SSF50475">
    <property type="entry name" value="FMN-binding split barrel"/>
    <property type="match status" value="1"/>
</dbReference>
<accession>A0A1X6NLX2</accession>
<dbReference type="Proteomes" id="UP000218209">
    <property type="component" value="Unassembled WGS sequence"/>
</dbReference>
<evidence type="ECO:0000259" key="2">
    <source>
        <dbReference type="Pfam" id="PF10615"/>
    </source>
</evidence>
<reference evidence="4 5" key="1">
    <citation type="submission" date="2017-03" db="EMBL/GenBank/DDBJ databases">
        <title>WGS assembly of Porphyra umbilicalis.</title>
        <authorList>
            <person name="Brawley S.H."/>
            <person name="Blouin N.A."/>
            <person name="Ficko-Blean E."/>
            <person name="Wheeler G.L."/>
            <person name="Lohr M."/>
            <person name="Goodson H.V."/>
            <person name="Jenkins J.W."/>
            <person name="Blaby-Haas C.E."/>
            <person name="Helliwell K.E."/>
            <person name="Chan C."/>
            <person name="Marriage T."/>
            <person name="Bhattacharya D."/>
            <person name="Klein A.S."/>
            <person name="Badis Y."/>
            <person name="Brodie J."/>
            <person name="Cao Y."/>
            <person name="Collen J."/>
            <person name="Dittami S.M."/>
            <person name="Gachon C.M."/>
            <person name="Green B.R."/>
            <person name="Karpowicz S."/>
            <person name="Kim J.W."/>
            <person name="Kudahl U."/>
            <person name="Lin S."/>
            <person name="Michel G."/>
            <person name="Mittag M."/>
            <person name="Olson B.J."/>
            <person name="Pangilinan J."/>
            <person name="Peng Y."/>
            <person name="Qiu H."/>
            <person name="Shu S."/>
            <person name="Singer J.T."/>
            <person name="Smith A.G."/>
            <person name="Sprecher B.N."/>
            <person name="Wagner V."/>
            <person name="Wang W."/>
            <person name="Wang Z.-Y."/>
            <person name="Yan J."/>
            <person name="Yarish C."/>
            <person name="Zoeuner-Riek S."/>
            <person name="Zhuang Y."/>
            <person name="Zou Y."/>
            <person name="Lindquist E.A."/>
            <person name="Grimwood J."/>
            <person name="Barry K."/>
            <person name="Rokhsar D.S."/>
            <person name="Schmutz J."/>
            <person name="Stiller J.W."/>
            <person name="Grossman A.R."/>
            <person name="Prochnik S.E."/>
        </authorList>
    </citation>
    <scope>NUCLEOTIDE SEQUENCE [LARGE SCALE GENOMIC DNA]</scope>
    <source>
        <strain evidence="4">4086291</strain>
    </source>
</reference>
<dbReference type="InterPro" id="IPR019595">
    <property type="entry name" value="DUF2470"/>
</dbReference>
<evidence type="ECO:0000259" key="3">
    <source>
        <dbReference type="Pfam" id="PF13883"/>
    </source>
</evidence>
<dbReference type="AlphaFoldDB" id="A0A1X6NLX2"/>
<feature type="region of interest" description="Disordered" evidence="1">
    <location>
        <begin position="28"/>
        <end position="69"/>
    </location>
</feature>
<dbReference type="InterPro" id="IPR012349">
    <property type="entry name" value="Split_barrel_FMN-bd"/>
</dbReference>
<gene>
    <name evidence="4" type="ORF">BU14_1393s0002</name>
</gene>
<name>A0A1X6NLX2_PORUM</name>
<feature type="domain" description="CREG-like beta-barrel" evidence="3">
    <location>
        <begin position="111"/>
        <end position="265"/>
    </location>
</feature>
<dbReference type="Gene3D" id="3.20.180.10">
    <property type="entry name" value="PNP-oxidase-like"/>
    <property type="match status" value="1"/>
</dbReference>
<proteinExistence type="predicted"/>
<feature type="compositionally biased region" description="Low complexity" evidence="1">
    <location>
        <begin position="35"/>
        <end position="69"/>
    </location>
</feature>
<dbReference type="PANTHER" id="PTHR13343:SF24">
    <property type="entry name" value="OS07G0573800 PROTEIN"/>
    <property type="match status" value="1"/>
</dbReference>
<keyword evidence="5" id="KW-1185">Reference proteome</keyword>
<organism evidence="4 5">
    <name type="scientific">Porphyra umbilicalis</name>
    <name type="common">Purple laver</name>
    <name type="synonym">Red alga</name>
    <dbReference type="NCBI Taxonomy" id="2786"/>
    <lineage>
        <taxon>Eukaryota</taxon>
        <taxon>Rhodophyta</taxon>
        <taxon>Bangiophyceae</taxon>
        <taxon>Bangiales</taxon>
        <taxon>Bangiaceae</taxon>
        <taxon>Porphyra</taxon>
    </lineage>
</organism>
<evidence type="ECO:0000256" key="1">
    <source>
        <dbReference type="SAM" id="MobiDB-lite"/>
    </source>
</evidence>
<dbReference type="Gene3D" id="2.30.110.10">
    <property type="entry name" value="Electron Transport, Fmn-binding Protein, Chain A"/>
    <property type="match status" value="1"/>
</dbReference>
<evidence type="ECO:0000313" key="5">
    <source>
        <dbReference type="Proteomes" id="UP000218209"/>
    </source>
</evidence>